<dbReference type="Pfam" id="PF00560">
    <property type="entry name" value="LRR_1"/>
    <property type="match status" value="7"/>
</dbReference>
<dbReference type="GO" id="GO:0005524">
    <property type="term" value="F:ATP binding"/>
    <property type="evidence" value="ECO:0007669"/>
    <property type="project" value="UniProtKB-UniRule"/>
</dbReference>
<dbReference type="SUPFAM" id="SSF56112">
    <property type="entry name" value="Protein kinase-like (PK-like)"/>
    <property type="match status" value="1"/>
</dbReference>
<dbReference type="GO" id="GO:0004674">
    <property type="term" value="F:protein serine/threonine kinase activity"/>
    <property type="evidence" value="ECO:0007669"/>
    <property type="project" value="UniProtKB-KW"/>
</dbReference>
<dbReference type="Gene3D" id="3.80.10.10">
    <property type="entry name" value="Ribonuclease Inhibitor"/>
    <property type="match status" value="3"/>
</dbReference>
<keyword evidence="5" id="KW-0597">Phosphoprotein</keyword>
<dbReference type="EC" id="2.7.11.1" evidence="3"/>
<dbReference type="InterPro" id="IPR013210">
    <property type="entry name" value="LRR_N_plant-typ"/>
</dbReference>
<keyword evidence="6" id="KW-0433">Leucine-rich repeat</keyword>
<dbReference type="GO" id="GO:0051707">
    <property type="term" value="P:response to other organism"/>
    <property type="evidence" value="ECO:0007669"/>
    <property type="project" value="UniProtKB-ARBA"/>
</dbReference>
<dbReference type="Proteomes" id="UP000306102">
    <property type="component" value="Unassembled WGS sequence"/>
</dbReference>
<evidence type="ECO:0000256" key="18">
    <source>
        <dbReference type="ARBA" id="ARBA00047899"/>
    </source>
</evidence>
<keyword evidence="9" id="KW-0732">Signal</keyword>
<comment type="similarity">
    <text evidence="2">Belongs to the protein kinase superfamily. Ser/Thr protein kinase family.</text>
</comment>
<protein>
    <recommendedName>
        <fullName evidence="3">non-specific serine/threonine protein kinase</fullName>
        <ecNumber evidence="3">2.7.11.1</ecNumber>
    </recommendedName>
</protein>
<dbReference type="InterPro" id="IPR000719">
    <property type="entry name" value="Prot_kinase_dom"/>
</dbReference>
<evidence type="ECO:0000256" key="9">
    <source>
        <dbReference type="ARBA" id="ARBA00022729"/>
    </source>
</evidence>
<dbReference type="GO" id="GO:0033612">
    <property type="term" value="F:receptor serine/threonine kinase binding"/>
    <property type="evidence" value="ECO:0007669"/>
    <property type="project" value="TreeGrafter"/>
</dbReference>
<feature type="compositionally biased region" description="Basic residues" evidence="21">
    <location>
        <begin position="55"/>
        <end position="68"/>
    </location>
</feature>
<dbReference type="Pfam" id="PF13855">
    <property type="entry name" value="LRR_8"/>
    <property type="match status" value="3"/>
</dbReference>
<dbReference type="FunFam" id="3.30.200.20:FF:000309">
    <property type="entry name" value="Leucine-rich repeat receptor protein kinase MSP1"/>
    <property type="match status" value="1"/>
</dbReference>
<dbReference type="Pfam" id="PF00069">
    <property type="entry name" value="Pkinase"/>
    <property type="match status" value="1"/>
</dbReference>
<dbReference type="InterPro" id="IPR017441">
    <property type="entry name" value="Protein_kinase_ATP_BS"/>
</dbReference>
<dbReference type="InterPro" id="IPR011009">
    <property type="entry name" value="Kinase-like_dom_sf"/>
</dbReference>
<dbReference type="FunFam" id="3.80.10.10:FF:001678">
    <property type="entry name" value="Calmodulin-binding receptor kinase CaMRLK"/>
    <property type="match status" value="1"/>
</dbReference>
<dbReference type="CDD" id="cd14066">
    <property type="entry name" value="STKc_IRAK"/>
    <property type="match status" value="1"/>
</dbReference>
<keyword evidence="17" id="KW-0325">Glycoprotein</keyword>
<feature type="region of interest" description="Disordered" evidence="21">
    <location>
        <begin position="1"/>
        <end position="68"/>
    </location>
</feature>
<dbReference type="GO" id="GO:0006952">
    <property type="term" value="P:defense response"/>
    <property type="evidence" value="ECO:0007669"/>
    <property type="project" value="UniProtKB-ARBA"/>
</dbReference>
<dbReference type="STRING" id="542762.A0A4S4EGK1"/>
<evidence type="ECO:0000313" key="25">
    <source>
        <dbReference type="Proteomes" id="UP000306102"/>
    </source>
</evidence>
<gene>
    <name evidence="24" type="ORF">TEA_009127</name>
</gene>
<dbReference type="FunFam" id="3.80.10.10:FF:000041">
    <property type="entry name" value="LRR receptor-like serine/threonine-protein kinase ERECTA"/>
    <property type="match status" value="1"/>
</dbReference>
<dbReference type="AlphaFoldDB" id="A0A4S4EGK1"/>
<evidence type="ECO:0000256" key="13">
    <source>
        <dbReference type="ARBA" id="ARBA00022840"/>
    </source>
</evidence>
<dbReference type="Pfam" id="PF08263">
    <property type="entry name" value="LRRNT_2"/>
    <property type="match status" value="1"/>
</dbReference>
<keyword evidence="8 22" id="KW-0812">Transmembrane</keyword>
<dbReference type="InterPro" id="IPR001611">
    <property type="entry name" value="Leu-rich_rpt"/>
</dbReference>
<evidence type="ECO:0000256" key="7">
    <source>
        <dbReference type="ARBA" id="ARBA00022679"/>
    </source>
</evidence>
<dbReference type="InterPro" id="IPR050647">
    <property type="entry name" value="Plant_LRR-RLKs"/>
</dbReference>
<evidence type="ECO:0000256" key="22">
    <source>
        <dbReference type="SAM" id="Phobius"/>
    </source>
</evidence>
<evidence type="ECO:0000313" key="24">
    <source>
        <dbReference type="EMBL" id="THG15579.1"/>
    </source>
</evidence>
<dbReference type="FunFam" id="3.80.10.10:FF:000691">
    <property type="entry name" value="Putative LRR receptor-like serine/threonine-protein kinase"/>
    <property type="match status" value="1"/>
</dbReference>
<evidence type="ECO:0000256" key="14">
    <source>
        <dbReference type="ARBA" id="ARBA00022989"/>
    </source>
</evidence>
<evidence type="ECO:0000256" key="4">
    <source>
        <dbReference type="ARBA" id="ARBA00022527"/>
    </source>
</evidence>
<evidence type="ECO:0000256" key="20">
    <source>
        <dbReference type="PROSITE-ProRule" id="PRU10141"/>
    </source>
</evidence>
<dbReference type="PROSITE" id="PS50011">
    <property type="entry name" value="PROTEIN_KINASE_DOM"/>
    <property type="match status" value="1"/>
</dbReference>
<evidence type="ECO:0000256" key="15">
    <source>
        <dbReference type="ARBA" id="ARBA00023136"/>
    </source>
</evidence>
<dbReference type="SUPFAM" id="SSF52058">
    <property type="entry name" value="L domain-like"/>
    <property type="match status" value="2"/>
</dbReference>
<evidence type="ECO:0000256" key="10">
    <source>
        <dbReference type="ARBA" id="ARBA00022737"/>
    </source>
</evidence>
<feature type="binding site" evidence="20">
    <location>
        <position position="953"/>
    </location>
    <ligand>
        <name>ATP</name>
        <dbReference type="ChEBI" id="CHEBI:30616"/>
    </ligand>
</feature>
<keyword evidence="10" id="KW-0677">Repeat</keyword>
<dbReference type="PANTHER" id="PTHR48056:SF89">
    <property type="entry name" value="OS06G0585982 PROTEIN"/>
    <property type="match status" value="1"/>
</dbReference>
<comment type="subcellular location">
    <subcellularLocation>
        <location evidence="1">Membrane</location>
        <topology evidence="1">Single-pass type I membrane protein</topology>
    </subcellularLocation>
</comment>
<feature type="domain" description="Protein kinase" evidence="23">
    <location>
        <begin position="924"/>
        <end position="1200"/>
    </location>
</feature>
<evidence type="ECO:0000256" key="3">
    <source>
        <dbReference type="ARBA" id="ARBA00012513"/>
    </source>
</evidence>
<organism evidence="24 25">
    <name type="scientific">Camellia sinensis var. sinensis</name>
    <name type="common">China tea</name>
    <dbReference type="NCBI Taxonomy" id="542762"/>
    <lineage>
        <taxon>Eukaryota</taxon>
        <taxon>Viridiplantae</taxon>
        <taxon>Streptophyta</taxon>
        <taxon>Embryophyta</taxon>
        <taxon>Tracheophyta</taxon>
        <taxon>Spermatophyta</taxon>
        <taxon>Magnoliopsida</taxon>
        <taxon>eudicotyledons</taxon>
        <taxon>Gunneridae</taxon>
        <taxon>Pentapetalae</taxon>
        <taxon>asterids</taxon>
        <taxon>Ericales</taxon>
        <taxon>Theaceae</taxon>
        <taxon>Camellia</taxon>
    </lineage>
</organism>
<evidence type="ECO:0000256" key="12">
    <source>
        <dbReference type="ARBA" id="ARBA00022777"/>
    </source>
</evidence>
<evidence type="ECO:0000256" key="11">
    <source>
        <dbReference type="ARBA" id="ARBA00022741"/>
    </source>
</evidence>
<evidence type="ECO:0000256" key="5">
    <source>
        <dbReference type="ARBA" id="ARBA00022553"/>
    </source>
</evidence>
<dbReference type="InterPro" id="IPR003591">
    <property type="entry name" value="Leu-rich_rpt_typical-subtyp"/>
</dbReference>
<dbReference type="Gene3D" id="1.10.510.10">
    <property type="entry name" value="Transferase(Phosphotransferase) domain 1"/>
    <property type="match status" value="1"/>
</dbReference>
<accession>A0A4S4EGK1</accession>
<feature type="compositionally biased region" description="Basic and acidic residues" evidence="21">
    <location>
        <begin position="24"/>
        <end position="35"/>
    </location>
</feature>
<dbReference type="Gene3D" id="3.30.200.20">
    <property type="entry name" value="Phosphorylase Kinase, domain 1"/>
    <property type="match status" value="1"/>
</dbReference>
<keyword evidence="4" id="KW-0723">Serine/threonine-protein kinase</keyword>
<evidence type="ECO:0000256" key="21">
    <source>
        <dbReference type="SAM" id="MobiDB-lite"/>
    </source>
</evidence>
<dbReference type="EMBL" id="SDRB02004624">
    <property type="protein sequence ID" value="THG15579.1"/>
    <property type="molecule type" value="Genomic_DNA"/>
</dbReference>
<dbReference type="InterPro" id="IPR032675">
    <property type="entry name" value="LRR_dom_sf"/>
</dbReference>
<feature type="transmembrane region" description="Helical" evidence="22">
    <location>
        <begin position="842"/>
        <end position="866"/>
    </location>
</feature>
<evidence type="ECO:0000259" key="23">
    <source>
        <dbReference type="PROSITE" id="PS50011"/>
    </source>
</evidence>
<name>A0A4S4EGK1_CAMSN</name>
<comment type="catalytic activity">
    <reaction evidence="18">
        <text>L-threonyl-[protein] + ATP = O-phospho-L-threonyl-[protein] + ADP + H(+)</text>
        <dbReference type="Rhea" id="RHEA:46608"/>
        <dbReference type="Rhea" id="RHEA-COMP:11060"/>
        <dbReference type="Rhea" id="RHEA-COMP:11605"/>
        <dbReference type="ChEBI" id="CHEBI:15378"/>
        <dbReference type="ChEBI" id="CHEBI:30013"/>
        <dbReference type="ChEBI" id="CHEBI:30616"/>
        <dbReference type="ChEBI" id="CHEBI:61977"/>
        <dbReference type="ChEBI" id="CHEBI:456216"/>
        <dbReference type="EC" id="2.7.11.1"/>
    </reaction>
</comment>
<reference evidence="24 25" key="1">
    <citation type="journal article" date="2018" name="Proc. Natl. Acad. Sci. U.S.A.">
        <title>Draft genome sequence of Camellia sinensis var. sinensis provides insights into the evolution of the tea genome and tea quality.</title>
        <authorList>
            <person name="Wei C."/>
            <person name="Yang H."/>
            <person name="Wang S."/>
            <person name="Zhao J."/>
            <person name="Liu C."/>
            <person name="Gao L."/>
            <person name="Xia E."/>
            <person name="Lu Y."/>
            <person name="Tai Y."/>
            <person name="She G."/>
            <person name="Sun J."/>
            <person name="Cao H."/>
            <person name="Tong W."/>
            <person name="Gao Q."/>
            <person name="Li Y."/>
            <person name="Deng W."/>
            <person name="Jiang X."/>
            <person name="Wang W."/>
            <person name="Chen Q."/>
            <person name="Zhang S."/>
            <person name="Li H."/>
            <person name="Wu J."/>
            <person name="Wang P."/>
            <person name="Li P."/>
            <person name="Shi C."/>
            <person name="Zheng F."/>
            <person name="Jian J."/>
            <person name="Huang B."/>
            <person name="Shan D."/>
            <person name="Shi M."/>
            <person name="Fang C."/>
            <person name="Yue Y."/>
            <person name="Li F."/>
            <person name="Li D."/>
            <person name="Wei S."/>
            <person name="Han B."/>
            <person name="Jiang C."/>
            <person name="Yin Y."/>
            <person name="Xia T."/>
            <person name="Zhang Z."/>
            <person name="Bennetzen J.L."/>
            <person name="Zhao S."/>
            <person name="Wan X."/>
        </authorList>
    </citation>
    <scope>NUCLEOTIDE SEQUENCE [LARGE SCALE GENOMIC DNA]</scope>
    <source>
        <strain evidence="25">cv. Shuchazao</strain>
        <tissue evidence="24">Leaf</tissue>
    </source>
</reference>
<evidence type="ECO:0000256" key="16">
    <source>
        <dbReference type="ARBA" id="ARBA00023170"/>
    </source>
</evidence>
<keyword evidence="7" id="KW-0808">Transferase</keyword>
<dbReference type="SMART" id="SM00220">
    <property type="entry name" value="S_TKc"/>
    <property type="match status" value="1"/>
</dbReference>
<keyword evidence="11 20" id="KW-0547">Nucleotide-binding</keyword>
<keyword evidence="14 22" id="KW-1133">Transmembrane helix</keyword>
<dbReference type="PROSITE" id="PS00107">
    <property type="entry name" value="PROTEIN_KINASE_ATP"/>
    <property type="match status" value="1"/>
</dbReference>
<keyword evidence="16" id="KW-0675">Receptor</keyword>
<dbReference type="SMART" id="SM00369">
    <property type="entry name" value="LRR_TYP"/>
    <property type="match status" value="6"/>
</dbReference>
<keyword evidence="13 20" id="KW-0067">ATP-binding</keyword>
<evidence type="ECO:0000256" key="17">
    <source>
        <dbReference type="ARBA" id="ARBA00023180"/>
    </source>
</evidence>
<sequence length="1217" mass="132879">MGSLVVTTEDGGMVASGGGRRGRGKEDVKEKKDGETNGVGAGEKNENVLSESKSARKKKKKINLPRRSRNCKIKPTAQTSPMDWRKLLGSNREEKKMYLLLILVVVEEQEEDQISKFKLIMSNDKVDACRVALIFSLILITGGWIVKADSLDSDKQALLSLKIYLENTNRVNQGRYSLWNQQQNLSPCVWPGISCDGMGSRVTGINLSGNEITGEIFGNFSALTALTSLDLSNNTINGGFPADLGGCNKLKLLNLSHNIINAELNLTGLSALEVLDLSTNRIFGAIQFSFPAICNNLIVANLSANNFTGTIERAFDQCRNLQFLDLSTNNFTGNVWPGFTKLRKFSVSENLFGGIVSPTIFSENCSLQVLDLSENAFIGEVPKQISNCKGLVILSLWGNNFTGLIPAEIGSISGLEGLYLGNNTFSRNIPDSLLGLTNLTFLDLSRNNFGGDIQPIFGLFIQLKFLLLHSNSYTGGINSSGILRLPNISRLDLSYNNFSGPLPVEISQMKSLKFLMLSHNQFTGTIPSEYGHLTGLQALDLSFNLLSGSIPPSFGNLSSVLWLMLANNFLTGGIPPQLGNCNSLLWLNLANNQLSGLFPPELANIGLNATSTFQENRQNDQMPAGSGECLAMKRWIPANYPPFSFVYTILTRKNCRSLWDRLLKGYGIFPVCIGGMRTFQISGYVQLSGNQLSGQVPPQIGKMQSFSMVHLGINQFYGTLPPEIGKVPLVVLNISQNNFSGTIPTEIGGIQCLRILDLSYNNFSGAFPMSLNNLTELSKFNVSYNPLLTGAIPPTGQLATFEKESFLGDPLLRLLSFINNATVNNPSPEDGKTRKRTKFVPFLVFSTLIMAFLACGIMTLVICLVVKSPIDTAPGYLLQETKVQHDFASSSGSSSPWLSDTVKVIRLDKTVFTHADILKAVGNFTDDRIIGRGGFGTVYRGMLPDGREVAVKKLQREGTEGEKEFRAEMEVLSGNGFGWPHPNLVTLYGWCLDGSEKLLVYEYMEGGSLEDLVSDRTRLTWRRRIEIAVDVAHALVFLHHECYPAIVHRDVKASNVLLDKNGKARVTDFGLARVVNAGGSHVSTMVAGTVGYVAPEYGQTWKATTKGDVYSFGVLAMELATGRRAVDGGEECLVEWARRVMGYRRQGLGQATIPVVLLGSGLAEGAEEMCGLLKVGIRCTAEAPQARPNMKEVLAMLVKISSGREQINHGSPPPSLY</sequence>
<evidence type="ECO:0000256" key="19">
    <source>
        <dbReference type="ARBA" id="ARBA00048679"/>
    </source>
</evidence>
<evidence type="ECO:0000256" key="1">
    <source>
        <dbReference type="ARBA" id="ARBA00004479"/>
    </source>
</evidence>
<dbReference type="InterPro" id="IPR008271">
    <property type="entry name" value="Ser/Thr_kinase_AS"/>
</dbReference>
<comment type="catalytic activity">
    <reaction evidence="19">
        <text>L-seryl-[protein] + ATP = O-phospho-L-seryl-[protein] + ADP + H(+)</text>
        <dbReference type="Rhea" id="RHEA:17989"/>
        <dbReference type="Rhea" id="RHEA-COMP:9863"/>
        <dbReference type="Rhea" id="RHEA-COMP:11604"/>
        <dbReference type="ChEBI" id="CHEBI:15378"/>
        <dbReference type="ChEBI" id="CHEBI:29999"/>
        <dbReference type="ChEBI" id="CHEBI:30616"/>
        <dbReference type="ChEBI" id="CHEBI:83421"/>
        <dbReference type="ChEBI" id="CHEBI:456216"/>
        <dbReference type="EC" id="2.7.11.1"/>
    </reaction>
</comment>
<dbReference type="SUPFAM" id="SSF52047">
    <property type="entry name" value="RNI-like"/>
    <property type="match status" value="1"/>
</dbReference>
<keyword evidence="25" id="KW-1185">Reference proteome</keyword>
<dbReference type="GO" id="GO:0016020">
    <property type="term" value="C:membrane"/>
    <property type="evidence" value="ECO:0007669"/>
    <property type="project" value="UniProtKB-SubCell"/>
</dbReference>
<dbReference type="PROSITE" id="PS00108">
    <property type="entry name" value="PROTEIN_KINASE_ST"/>
    <property type="match status" value="1"/>
</dbReference>
<dbReference type="PANTHER" id="PTHR48056">
    <property type="entry name" value="LRR RECEPTOR-LIKE SERINE/THREONINE-PROTEIN KINASE-RELATED"/>
    <property type="match status" value="1"/>
</dbReference>
<proteinExistence type="inferred from homology"/>
<comment type="caution">
    <text evidence="24">The sequence shown here is derived from an EMBL/GenBank/DDBJ whole genome shotgun (WGS) entry which is preliminary data.</text>
</comment>
<keyword evidence="12" id="KW-0418">Kinase</keyword>
<keyword evidence="15 22" id="KW-0472">Membrane</keyword>
<evidence type="ECO:0000256" key="8">
    <source>
        <dbReference type="ARBA" id="ARBA00022692"/>
    </source>
</evidence>
<evidence type="ECO:0000256" key="6">
    <source>
        <dbReference type="ARBA" id="ARBA00022614"/>
    </source>
</evidence>
<evidence type="ECO:0000256" key="2">
    <source>
        <dbReference type="ARBA" id="ARBA00008684"/>
    </source>
</evidence>
<dbReference type="FunFam" id="1.10.510.10:FF:000388">
    <property type="entry name" value="Leucine-rich repeat receptor-like tyrosine-protein kinase PXC3"/>
    <property type="match status" value="1"/>
</dbReference>